<protein>
    <recommendedName>
        <fullName evidence="2">Cyclophilin-like domain-containing protein</fullName>
    </recommendedName>
</protein>
<gene>
    <name evidence="3" type="ORF">GTC17253_00750</name>
</gene>
<organism evidence="3">
    <name type="scientific">Prevotella sp. GTC17253</name>
    <dbReference type="NCBI Taxonomy" id="3236793"/>
    <lineage>
        <taxon>Bacteria</taxon>
        <taxon>Pseudomonadati</taxon>
        <taxon>Bacteroidota</taxon>
        <taxon>Bacteroidia</taxon>
        <taxon>Bacteroidales</taxon>
        <taxon>Prevotellaceae</taxon>
        <taxon>Prevotella</taxon>
    </lineage>
</organism>
<dbReference type="InterPro" id="IPR041183">
    <property type="entry name" value="Cyclophilin-like"/>
</dbReference>
<feature type="chain" id="PRO_5044260854" description="Cyclophilin-like domain-containing protein" evidence="1">
    <location>
        <begin position="21"/>
        <end position="178"/>
    </location>
</feature>
<evidence type="ECO:0000256" key="1">
    <source>
        <dbReference type="SAM" id="SignalP"/>
    </source>
</evidence>
<evidence type="ECO:0000313" key="3">
    <source>
        <dbReference type="EMBL" id="BFO70109.1"/>
    </source>
</evidence>
<dbReference type="AlphaFoldDB" id="A0AB33IML8"/>
<dbReference type="PROSITE" id="PS51257">
    <property type="entry name" value="PROKAR_LIPOPROTEIN"/>
    <property type="match status" value="1"/>
</dbReference>
<feature type="domain" description="Cyclophilin-like" evidence="2">
    <location>
        <begin position="68"/>
        <end position="162"/>
    </location>
</feature>
<proteinExistence type="predicted"/>
<sequence length="178" mass="19062">MRVNMKIALTVLFLSGLVLSAIGCNRDANDENMPEIPTLPLVSNDGNVTDVNTMASVEGQKILLKTSTGTLSMTLIDNAATRQLVALCSKGELTVKMQQYGGFEMVGSLPLSLPASDRQITTTVGDVMLYNGNQLVIFLSSNSWSYTRLGKIDGGSVEEVKNFFGGDKAVVVLSLPKK</sequence>
<reference evidence="3" key="1">
    <citation type="submission" date="2024-07" db="EMBL/GenBank/DDBJ databases">
        <title>Complete genome sequence of Prevotella sp. YM-2024 GTC17253.</title>
        <authorList>
            <person name="Hayashi M."/>
            <person name="Muto Y."/>
            <person name="Tanaka K."/>
            <person name="Niwa H."/>
        </authorList>
    </citation>
    <scope>NUCLEOTIDE SEQUENCE</scope>
    <source>
        <strain evidence="3">GTC17253</strain>
    </source>
</reference>
<dbReference type="Pfam" id="PF18050">
    <property type="entry name" value="Cyclophil_like2"/>
    <property type="match status" value="1"/>
</dbReference>
<keyword evidence="1" id="KW-0732">Signal</keyword>
<dbReference type="Gene3D" id="2.40.100.20">
    <property type="match status" value="1"/>
</dbReference>
<feature type="signal peptide" evidence="1">
    <location>
        <begin position="1"/>
        <end position="20"/>
    </location>
</feature>
<name>A0AB33IML8_9BACT</name>
<dbReference type="EMBL" id="AP035785">
    <property type="protein sequence ID" value="BFO70109.1"/>
    <property type="molecule type" value="Genomic_DNA"/>
</dbReference>
<accession>A0AB33IML8</accession>
<evidence type="ECO:0000259" key="2">
    <source>
        <dbReference type="Pfam" id="PF18050"/>
    </source>
</evidence>